<keyword evidence="1" id="KW-1133">Transmembrane helix</keyword>
<dbReference type="AlphaFoldDB" id="A0AAF0ZMZ4"/>
<keyword evidence="3" id="KW-1185">Reference proteome</keyword>
<accession>A0AAF0ZMZ4</accession>
<gene>
    <name evidence="2" type="ORF">MTR67_038687</name>
</gene>
<proteinExistence type="predicted"/>
<keyword evidence="1" id="KW-0472">Membrane</keyword>
<protein>
    <submittedName>
        <fullName evidence="2">Uncharacterized protein</fullName>
    </submittedName>
</protein>
<feature type="transmembrane region" description="Helical" evidence="1">
    <location>
        <begin position="24"/>
        <end position="44"/>
    </location>
</feature>
<evidence type="ECO:0000313" key="3">
    <source>
        <dbReference type="Proteomes" id="UP001234989"/>
    </source>
</evidence>
<sequence length="53" mass="6257">MSVNAYYHHMEMMNGKFTFGDLNVVLYCGWLYGTLCIHFTRYIMRVTLGDVLM</sequence>
<organism evidence="2 3">
    <name type="scientific">Solanum verrucosum</name>
    <dbReference type="NCBI Taxonomy" id="315347"/>
    <lineage>
        <taxon>Eukaryota</taxon>
        <taxon>Viridiplantae</taxon>
        <taxon>Streptophyta</taxon>
        <taxon>Embryophyta</taxon>
        <taxon>Tracheophyta</taxon>
        <taxon>Spermatophyta</taxon>
        <taxon>Magnoliopsida</taxon>
        <taxon>eudicotyledons</taxon>
        <taxon>Gunneridae</taxon>
        <taxon>Pentapetalae</taxon>
        <taxon>asterids</taxon>
        <taxon>lamiids</taxon>
        <taxon>Solanales</taxon>
        <taxon>Solanaceae</taxon>
        <taxon>Solanoideae</taxon>
        <taxon>Solaneae</taxon>
        <taxon>Solanum</taxon>
    </lineage>
</organism>
<evidence type="ECO:0000313" key="2">
    <source>
        <dbReference type="EMBL" id="WMV45302.1"/>
    </source>
</evidence>
<dbReference type="EMBL" id="CP133620">
    <property type="protein sequence ID" value="WMV45302.1"/>
    <property type="molecule type" value="Genomic_DNA"/>
</dbReference>
<keyword evidence="1" id="KW-0812">Transmembrane</keyword>
<evidence type="ECO:0000256" key="1">
    <source>
        <dbReference type="SAM" id="Phobius"/>
    </source>
</evidence>
<name>A0AAF0ZMZ4_SOLVR</name>
<dbReference type="Proteomes" id="UP001234989">
    <property type="component" value="Chromosome 9"/>
</dbReference>
<reference evidence="2" key="1">
    <citation type="submission" date="2023-08" db="EMBL/GenBank/DDBJ databases">
        <title>A de novo genome assembly of Solanum verrucosum Schlechtendal, a Mexican diploid species geographically isolated from the other diploid A-genome species in potato relatives.</title>
        <authorList>
            <person name="Hosaka K."/>
        </authorList>
    </citation>
    <scope>NUCLEOTIDE SEQUENCE</scope>
    <source>
        <tissue evidence="2">Young leaves</tissue>
    </source>
</reference>